<feature type="transmembrane region" description="Helical" evidence="1">
    <location>
        <begin position="25"/>
        <end position="43"/>
    </location>
</feature>
<dbReference type="KEGG" id="hlr:HALLA_17695"/>
<keyword evidence="1" id="KW-1133">Transmembrane helix</keyword>
<evidence type="ECO:0000313" key="3">
    <source>
        <dbReference type="Proteomes" id="UP000019024"/>
    </source>
</evidence>
<feature type="transmembrane region" description="Helical" evidence="1">
    <location>
        <begin position="82"/>
        <end position="100"/>
    </location>
</feature>
<feature type="transmembrane region" description="Helical" evidence="1">
    <location>
        <begin position="49"/>
        <end position="70"/>
    </location>
</feature>
<keyword evidence="1" id="KW-0812">Transmembrane</keyword>
<feature type="transmembrane region" description="Helical" evidence="1">
    <location>
        <begin position="199"/>
        <end position="224"/>
    </location>
</feature>
<dbReference type="Proteomes" id="UP000019024">
    <property type="component" value="Chromosome"/>
</dbReference>
<protein>
    <submittedName>
        <fullName evidence="2">Uncharacterized protein</fullName>
    </submittedName>
</protein>
<dbReference type="AlphaFoldDB" id="W0JQX5"/>
<organism evidence="2 3">
    <name type="scientific">Halostagnicola larsenii XH-48</name>
    <dbReference type="NCBI Taxonomy" id="797299"/>
    <lineage>
        <taxon>Archaea</taxon>
        <taxon>Methanobacteriati</taxon>
        <taxon>Methanobacteriota</taxon>
        <taxon>Stenosarchaea group</taxon>
        <taxon>Halobacteria</taxon>
        <taxon>Halobacteriales</taxon>
        <taxon>Natrialbaceae</taxon>
        <taxon>Halostagnicola</taxon>
    </lineage>
</organism>
<keyword evidence="1" id="KW-0472">Membrane</keyword>
<dbReference type="EMBL" id="CP007055">
    <property type="protein sequence ID" value="AHG01136.1"/>
    <property type="molecule type" value="Genomic_DNA"/>
</dbReference>
<feature type="transmembrane region" description="Helical" evidence="1">
    <location>
        <begin position="236"/>
        <end position="258"/>
    </location>
</feature>
<proteinExistence type="predicted"/>
<sequence>MAPLRSVLPSLQPVRDGLTDDSLRFAILAGLATIPFTLLLSWEPVPDDGVVLGGSVSGLPLLVAAVVVGYRYSDRETESRRAGVWTGLAGSIGTVLLYLANSATTMWAGSREMTVFAAVLTPPALILGVGLTTMIAAAIATITARAVNRLEREHRIVPPGETRARDVRDSRWWIPLAAYVLLAPPAAVVLIVSEGRSDGWFLLSALFLLVLVPLSVVAFVALFIDATEPRPDGITWIPNMWMYVGLPIAGYVLVYLIAAYQQIPKPSAPGMYGFIVALWVTAVGYLVVRYRHVGGRIR</sequence>
<dbReference type="HOGENOM" id="CLU_965107_0_0_2"/>
<feature type="transmembrane region" description="Helical" evidence="1">
    <location>
        <begin position="120"/>
        <end position="142"/>
    </location>
</feature>
<accession>W0JQX5</accession>
<keyword evidence="3" id="KW-1185">Reference proteome</keyword>
<evidence type="ECO:0000313" key="2">
    <source>
        <dbReference type="EMBL" id="AHG01136.1"/>
    </source>
</evidence>
<evidence type="ECO:0000256" key="1">
    <source>
        <dbReference type="SAM" id="Phobius"/>
    </source>
</evidence>
<feature type="transmembrane region" description="Helical" evidence="1">
    <location>
        <begin position="172"/>
        <end position="193"/>
    </location>
</feature>
<dbReference type="PATRIC" id="fig|797299.3.peg.2543"/>
<name>W0JQX5_9EURY</name>
<dbReference type="eggNOG" id="arCOG08994">
    <property type="taxonomic scope" value="Archaea"/>
</dbReference>
<gene>
    <name evidence="2" type="ORF">HALLA_17695</name>
</gene>
<feature type="transmembrane region" description="Helical" evidence="1">
    <location>
        <begin position="270"/>
        <end position="288"/>
    </location>
</feature>
<reference evidence="2 3" key="1">
    <citation type="submission" date="2014-01" db="EMBL/GenBank/DDBJ databases">
        <authorList>
            <consortium name="DOE Joint Genome Institute"/>
            <person name="Anderson I."/>
            <person name="Huntemann M."/>
            <person name="Han J."/>
            <person name="Chen A."/>
            <person name="Kyrpides N."/>
            <person name="Mavromatis K."/>
            <person name="Markowitz V."/>
            <person name="Palaniappan K."/>
            <person name="Ivanova N."/>
            <person name="Schaumberg A."/>
            <person name="Pati A."/>
            <person name="Liolios K."/>
            <person name="Nordberg H.P."/>
            <person name="Cantor M.N."/>
            <person name="Hua S.X."/>
            <person name="Woyke T."/>
        </authorList>
    </citation>
    <scope>NUCLEOTIDE SEQUENCE [LARGE SCALE GENOMIC DNA]</scope>
    <source>
        <strain evidence="2 3">XH-48</strain>
    </source>
</reference>